<dbReference type="EMBL" id="UINC01011745">
    <property type="protein sequence ID" value="SVA51638.1"/>
    <property type="molecule type" value="Genomic_DNA"/>
</dbReference>
<proteinExistence type="predicted"/>
<name>A0A381WHQ0_9ZZZZ</name>
<evidence type="ECO:0000313" key="1">
    <source>
        <dbReference type="EMBL" id="SVA51638.1"/>
    </source>
</evidence>
<protein>
    <submittedName>
        <fullName evidence="1">Uncharacterized protein</fullName>
    </submittedName>
</protein>
<organism evidence="1">
    <name type="scientific">marine metagenome</name>
    <dbReference type="NCBI Taxonomy" id="408172"/>
    <lineage>
        <taxon>unclassified sequences</taxon>
        <taxon>metagenomes</taxon>
        <taxon>ecological metagenomes</taxon>
    </lineage>
</organism>
<gene>
    <name evidence="1" type="ORF">METZ01_LOCUS104492</name>
</gene>
<accession>A0A381WHQ0</accession>
<sequence>MTNLQEAADLNDTVAVNARRFEESPFILRQDTSKMVQRYAFDRYDGYDCHLSLPYHRQ</sequence>
<reference evidence="1" key="1">
    <citation type="submission" date="2018-05" db="EMBL/GenBank/DDBJ databases">
        <authorList>
            <person name="Lanie J.A."/>
            <person name="Ng W.-L."/>
            <person name="Kazmierczak K.M."/>
            <person name="Andrzejewski T.M."/>
            <person name="Davidsen T.M."/>
            <person name="Wayne K.J."/>
            <person name="Tettelin H."/>
            <person name="Glass J.I."/>
            <person name="Rusch D."/>
            <person name="Podicherti R."/>
            <person name="Tsui H.-C.T."/>
            <person name="Winkler M.E."/>
        </authorList>
    </citation>
    <scope>NUCLEOTIDE SEQUENCE</scope>
</reference>
<dbReference type="AlphaFoldDB" id="A0A381WHQ0"/>